<evidence type="ECO:0000259" key="3">
    <source>
        <dbReference type="SMART" id="SM01007"/>
    </source>
</evidence>
<proteinExistence type="predicted"/>
<dbReference type="eggNOG" id="COG0235">
    <property type="taxonomic scope" value="Bacteria"/>
</dbReference>
<evidence type="ECO:0000256" key="2">
    <source>
        <dbReference type="ARBA" id="ARBA00023239"/>
    </source>
</evidence>
<dbReference type="GO" id="GO:0046872">
    <property type="term" value="F:metal ion binding"/>
    <property type="evidence" value="ECO:0007669"/>
    <property type="project" value="UniProtKB-KW"/>
</dbReference>
<dbReference type="InterPro" id="IPR050197">
    <property type="entry name" value="Aldolase_class_II_sugar_metab"/>
</dbReference>
<evidence type="ECO:0000256" key="1">
    <source>
        <dbReference type="ARBA" id="ARBA00022723"/>
    </source>
</evidence>
<name>A0A0A0JKF1_9MICO</name>
<keyword evidence="1" id="KW-0479">Metal-binding</keyword>
<dbReference type="PANTHER" id="PTHR22789:SF0">
    <property type="entry name" value="3-OXO-TETRONATE 4-PHOSPHATE DECARBOXYLASE-RELATED"/>
    <property type="match status" value="1"/>
</dbReference>
<dbReference type="STRING" id="1385521.N803_15615"/>
<dbReference type="SMART" id="SM01007">
    <property type="entry name" value="Aldolase_II"/>
    <property type="match status" value="1"/>
</dbReference>
<organism evidence="4 5">
    <name type="scientific">Knoellia subterranea KCTC 19937</name>
    <dbReference type="NCBI Taxonomy" id="1385521"/>
    <lineage>
        <taxon>Bacteria</taxon>
        <taxon>Bacillati</taxon>
        <taxon>Actinomycetota</taxon>
        <taxon>Actinomycetes</taxon>
        <taxon>Micrococcales</taxon>
        <taxon>Intrasporangiaceae</taxon>
        <taxon>Knoellia</taxon>
    </lineage>
</organism>
<comment type="caution">
    <text evidence="4">The sequence shown here is derived from an EMBL/GenBank/DDBJ whole genome shotgun (WGS) entry which is preliminary data.</text>
</comment>
<sequence length="206" mass="22474">MHQALLDELISAGRYAVERGLVNASGGNLSARLPDGHGFIVTGTGTWLDRLRYADFATVSNSGEHRSGAKPSGEWRLHQRTYEVRPDVSAIVHLHPQHAVLVDALGEPIRCLTLDHAYYLERVVRIPFLPSGTDELARAAAEAVARGDNALVLAHHGCSALGDSVGMALRRAANIEEAATMTYRLLLLGDRTTDFPEEYRGRIIDV</sequence>
<dbReference type="AlphaFoldDB" id="A0A0A0JKF1"/>
<accession>A0A0A0JKF1</accession>
<gene>
    <name evidence="4" type="ORF">N803_15615</name>
</gene>
<dbReference type="SUPFAM" id="SSF53639">
    <property type="entry name" value="AraD/HMP-PK domain-like"/>
    <property type="match status" value="1"/>
</dbReference>
<evidence type="ECO:0000313" key="4">
    <source>
        <dbReference type="EMBL" id="KGN37259.1"/>
    </source>
</evidence>
<protein>
    <submittedName>
        <fullName evidence="4">Fuculose phosphate aldolase</fullName>
    </submittedName>
</protein>
<evidence type="ECO:0000313" key="5">
    <source>
        <dbReference type="Proteomes" id="UP000030011"/>
    </source>
</evidence>
<dbReference type="GO" id="GO:0005829">
    <property type="term" value="C:cytosol"/>
    <property type="evidence" value="ECO:0007669"/>
    <property type="project" value="TreeGrafter"/>
</dbReference>
<keyword evidence="5" id="KW-1185">Reference proteome</keyword>
<dbReference type="Pfam" id="PF00596">
    <property type="entry name" value="Aldolase_II"/>
    <property type="match status" value="1"/>
</dbReference>
<dbReference type="EMBL" id="AVPK01000006">
    <property type="protein sequence ID" value="KGN37259.1"/>
    <property type="molecule type" value="Genomic_DNA"/>
</dbReference>
<dbReference type="GO" id="GO:0016832">
    <property type="term" value="F:aldehyde-lyase activity"/>
    <property type="evidence" value="ECO:0007669"/>
    <property type="project" value="TreeGrafter"/>
</dbReference>
<dbReference type="Proteomes" id="UP000030011">
    <property type="component" value="Unassembled WGS sequence"/>
</dbReference>
<reference evidence="4 5" key="1">
    <citation type="submission" date="2013-08" db="EMBL/GenBank/DDBJ databases">
        <title>The genome sequence of Knoellia subterranea.</title>
        <authorList>
            <person name="Zhu W."/>
            <person name="Wang G."/>
        </authorList>
    </citation>
    <scope>NUCLEOTIDE SEQUENCE [LARGE SCALE GENOMIC DNA]</scope>
    <source>
        <strain evidence="4 5">KCTC 19937</strain>
    </source>
</reference>
<dbReference type="Gene3D" id="3.40.225.10">
    <property type="entry name" value="Class II aldolase/adducin N-terminal domain"/>
    <property type="match status" value="1"/>
</dbReference>
<dbReference type="PANTHER" id="PTHR22789">
    <property type="entry name" value="FUCULOSE PHOSPHATE ALDOLASE"/>
    <property type="match status" value="1"/>
</dbReference>
<dbReference type="GO" id="GO:0019323">
    <property type="term" value="P:pentose catabolic process"/>
    <property type="evidence" value="ECO:0007669"/>
    <property type="project" value="TreeGrafter"/>
</dbReference>
<dbReference type="InterPro" id="IPR036409">
    <property type="entry name" value="Aldolase_II/adducin_N_sf"/>
</dbReference>
<keyword evidence="2" id="KW-0456">Lyase</keyword>
<dbReference type="InterPro" id="IPR001303">
    <property type="entry name" value="Aldolase_II/adducin_N"/>
</dbReference>
<feature type="domain" description="Class II aldolase/adducin N-terminal" evidence="3">
    <location>
        <begin position="7"/>
        <end position="183"/>
    </location>
</feature>